<keyword evidence="3" id="KW-0779">Telomere</keyword>
<dbReference type="InterPro" id="IPR012340">
    <property type="entry name" value="NA-bd_OB-fold"/>
</dbReference>
<dbReference type="PANTHER" id="PTHR14513:SF0">
    <property type="entry name" value="PROTECTION OF TELOMERES PROTEIN 1"/>
    <property type="match status" value="1"/>
</dbReference>
<keyword evidence="4" id="KW-0238">DNA-binding</keyword>
<comment type="subcellular location">
    <subcellularLocation>
        <location evidence="1">Chromosome</location>
        <location evidence="1">Telomere</location>
    </subcellularLocation>
</comment>
<dbReference type="GO" id="GO:0016233">
    <property type="term" value="P:telomere capping"/>
    <property type="evidence" value="ECO:0007669"/>
    <property type="project" value="TreeGrafter"/>
</dbReference>
<dbReference type="SUPFAM" id="SSF50249">
    <property type="entry name" value="Nucleic acid-binding proteins"/>
    <property type="match status" value="1"/>
</dbReference>
<gene>
    <name evidence="6" type="ORF">EV420DRAFT_1486471</name>
</gene>
<sequence length="676" mass="77304">MFKKFRGDSSRNQDPQPHFCDGVDVNRVFKDLANRIYTSNLPLQQGFDTTLYIQGRAMHYNYVAPPDNFTYPEVSIVFMMHSFSGVPHAFPIVFSGAVAQGLSQLGSHDLSGVEQMRISLHGASLDTFDDKYTRYTTIPMRLTFNDHFIYQLVRTEWNPKNVGPLISITRDYEAEENIGISDDGPEDIIVRPILRTSWFPENVEEEDVKSEDSFSSIPSIFQGDIDELLDPAKAETSTTSVFTAGLQVKRTAKGGKTSIQVEYTALHQLTSLASKDVNKTKRYNVIGVITSAKGPRPTASKDPSVCGATADTPQTTFTVSCFQKKEDHLINVEIGDVVILRHIKLLFYKRCAGVAYHDKFEYAVYSPAMVKCYPRQVVPQQQYDPQGDELHYVRNMISWWKTIQTVPFKASGKHIPVHEAVVGKYFACTVEVLFIERRDQTLCIWVTDYTQRPDDIVVSSEWCPRVLRKSVIRVELWDEAREQGKMITLGGFYRLGNVLWRKDKLGKAEGKMSEGQIMQLNLNGKDEHLLAMNSRRREKLEQDAQSIDEFHLTHLSDITLDKPFDCIAEYIGGVDIGNEHILYLSDGTKGKYLQDLWNDRPPIHLFKEILPVHLYDHQVHLIKDLQLGSLLVARDLMLHRGYGGKYHVKLKGESENLFVLNHMMRDYKEQKHIIKW</sequence>
<dbReference type="InterPro" id="IPR011564">
    <property type="entry name" value="Telomer_end-bd_POT1/Cdc13"/>
</dbReference>
<dbReference type="PANTHER" id="PTHR14513">
    <property type="entry name" value="PROTECTION OF TELOMERES 1"/>
    <property type="match status" value="1"/>
</dbReference>
<evidence type="ECO:0000256" key="2">
    <source>
        <dbReference type="ARBA" id="ARBA00022454"/>
    </source>
</evidence>
<feature type="domain" description="Telomeric single stranded DNA binding POT1/Cdc13" evidence="5">
    <location>
        <begin position="272"/>
        <end position="399"/>
    </location>
</feature>
<evidence type="ECO:0000313" key="7">
    <source>
        <dbReference type="Proteomes" id="UP001175211"/>
    </source>
</evidence>
<evidence type="ECO:0000313" key="6">
    <source>
        <dbReference type="EMBL" id="KAK0439086.1"/>
    </source>
</evidence>
<organism evidence="6 7">
    <name type="scientific">Armillaria tabescens</name>
    <name type="common">Ringless honey mushroom</name>
    <name type="synonym">Agaricus tabescens</name>
    <dbReference type="NCBI Taxonomy" id="1929756"/>
    <lineage>
        <taxon>Eukaryota</taxon>
        <taxon>Fungi</taxon>
        <taxon>Dikarya</taxon>
        <taxon>Basidiomycota</taxon>
        <taxon>Agaricomycotina</taxon>
        <taxon>Agaricomycetes</taxon>
        <taxon>Agaricomycetidae</taxon>
        <taxon>Agaricales</taxon>
        <taxon>Marasmiineae</taxon>
        <taxon>Physalacriaceae</taxon>
        <taxon>Desarmillaria</taxon>
    </lineage>
</organism>
<evidence type="ECO:0000259" key="5">
    <source>
        <dbReference type="Pfam" id="PF02765"/>
    </source>
</evidence>
<accession>A0AA39JAA6</accession>
<dbReference type="GO" id="GO:0032210">
    <property type="term" value="P:regulation of telomere maintenance via telomerase"/>
    <property type="evidence" value="ECO:0007669"/>
    <property type="project" value="TreeGrafter"/>
</dbReference>
<evidence type="ECO:0000256" key="1">
    <source>
        <dbReference type="ARBA" id="ARBA00004574"/>
    </source>
</evidence>
<keyword evidence="2" id="KW-0158">Chromosome</keyword>
<dbReference type="GeneID" id="85353942"/>
<evidence type="ECO:0000256" key="4">
    <source>
        <dbReference type="ARBA" id="ARBA00023125"/>
    </source>
</evidence>
<reference evidence="6" key="1">
    <citation type="submission" date="2023-06" db="EMBL/GenBank/DDBJ databases">
        <authorList>
            <consortium name="Lawrence Berkeley National Laboratory"/>
            <person name="Ahrendt S."/>
            <person name="Sahu N."/>
            <person name="Indic B."/>
            <person name="Wong-Bajracharya J."/>
            <person name="Merenyi Z."/>
            <person name="Ke H.-M."/>
            <person name="Monk M."/>
            <person name="Kocsube S."/>
            <person name="Drula E."/>
            <person name="Lipzen A."/>
            <person name="Balint B."/>
            <person name="Henrissat B."/>
            <person name="Andreopoulos B."/>
            <person name="Martin F.M."/>
            <person name="Harder C.B."/>
            <person name="Rigling D."/>
            <person name="Ford K.L."/>
            <person name="Foster G.D."/>
            <person name="Pangilinan J."/>
            <person name="Papanicolaou A."/>
            <person name="Barry K."/>
            <person name="LaButti K."/>
            <person name="Viragh M."/>
            <person name="Koriabine M."/>
            <person name="Yan M."/>
            <person name="Riley R."/>
            <person name="Champramary S."/>
            <person name="Plett K.L."/>
            <person name="Tsai I.J."/>
            <person name="Slot J."/>
            <person name="Sipos G."/>
            <person name="Plett J."/>
            <person name="Nagy L.G."/>
            <person name="Grigoriev I.V."/>
        </authorList>
    </citation>
    <scope>NUCLEOTIDE SEQUENCE</scope>
    <source>
        <strain evidence="6">CCBAS 213</strain>
    </source>
</reference>
<comment type="caution">
    <text evidence="6">The sequence shown here is derived from an EMBL/GenBank/DDBJ whole genome shotgun (WGS) entry which is preliminary data.</text>
</comment>
<dbReference type="InterPro" id="IPR028389">
    <property type="entry name" value="POT1"/>
</dbReference>
<evidence type="ECO:0000256" key="3">
    <source>
        <dbReference type="ARBA" id="ARBA00022895"/>
    </source>
</evidence>
<dbReference type="GO" id="GO:0010521">
    <property type="term" value="F:telomerase inhibitor activity"/>
    <property type="evidence" value="ECO:0007669"/>
    <property type="project" value="TreeGrafter"/>
</dbReference>
<dbReference type="Gene3D" id="2.40.50.140">
    <property type="entry name" value="Nucleic acid-binding proteins"/>
    <property type="match status" value="2"/>
</dbReference>
<keyword evidence="7" id="KW-1185">Reference proteome</keyword>
<dbReference type="GO" id="GO:0000783">
    <property type="term" value="C:nuclear telomere cap complex"/>
    <property type="evidence" value="ECO:0007669"/>
    <property type="project" value="TreeGrafter"/>
</dbReference>
<dbReference type="AlphaFoldDB" id="A0AA39JAA6"/>
<protein>
    <recommendedName>
        <fullName evidence="5">Telomeric single stranded DNA binding POT1/Cdc13 domain-containing protein</fullName>
    </recommendedName>
</protein>
<dbReference type="GO" id="GO:0098505">
    <property type="term" value="F:G-rich strand telomeric DNA binding"/>
    <property type="evidence" value="ECO:0007669"/>
    <property type="project" value="TreeGrafter"/>
</dbReference>
<dbReference type="EMBL" id="JAUEPS010000090">
    <property type="protein sequence ID" value="KAK0439086.1"/>
    <property type="molecule type" value="Genomic_DNA"/>
</dbReference>
<name>A0AA39JAA6_ARMTA</name>
<dbReference type="Proteomes" id="UP001175211">
    <property type="component" value="Unassembled WGS sequence"/>
</dbReference>
<proteinExistence type="predicted"/>
<dbReference type="RefSeq" id="XP_060323156.1">
    <property type="nucleotide sequence ID" value="XM_060470394.1"/>
</dbReference>
<dbReference type="Pfam" id="PF02765">
    <property type="entry name" value="POT1"/>
    <property type="match status" value="1"/>
</dbReference>